<dbReference type="InterPro" id="IPR018170">
    <property type="entry name" value="Aldo/ket_reductase_CS"/>
</dbReference>
<dbReference type="EMBL" id="CP097899">
    <property type="protein sequence ID" value="URN94459.1"/>
    <property type="molecule type" value="Genomic_DNA"/>
</dbReference>
<evidence type="ECO:0000256" key="5">
    <source>
        <dbReference type="PIRSR" id="PIRSR000097-2"/>
    </source>
</evidence>
<dbReference type="Gene3D" id="3.20.20.100">
    <property type="entry name" value="NADP-dependent oxidoreductase domain"/>
    <property type="match status" value="1"/>
</dbReference>
<gene>
    <name evidence="8" type="ORF">NAG76_22000</name>
</gene>
<dbReference type="InterPro" id="IPR023210">
    <property type="entry name" value="NADP_OxRdtase_dom"/>
</dbReference>
<dbReference type="AlphaFoldDB" id="A0A9J6ZE77"/>
<name>A0A9J6ZE77_9BACL</name>
<dbReference type="PANTHER" id="PTHR43827">
    <property type="entry name" value="2,5-DIKETO-D-GLUCONIC ACID REDUCTASE"/>
    <property type="match status" value="1"/>
</dbReference>
<dbReference type="PROSITE" id="PS00062">
    <property type="entry name" value="ALDOKETO_REDUCTASE_2"/>
    <property type="match status" value="1"/>
</dbReference>
<evidence type="ECO:0000259" key="7">
    <source>
        <dbReference type="Pfam" id="PF00248"/>
    </source>
</evidence>
<dbReference type="FunFam" id="3.20.20.100:FF:000015">
    <property type="entry name" value="Oxidoreductase, aldo/keto reductase family"/>
    <property type="match status" value="1"/>
</dbReference>
<protein>
    <submittedName>
        <fullName evidence="8">Aldo/keto reductase</fullName>
    </submittedName>
</protein>
<dbReference type="GO" id="GO:0016616">
    <property type="term" value="F:oxidoreductase activity, acting on the CH-OH group of donors, NAD or NADP as acceptor"/>
    <property type="evidence" value="ECO:0007669"/>
    <property type="project" value="UniProtKB-ARBA"/>
</dbReference>
<dbReference type="InterPro" id="IPR036812">
    <property type="entry name" value="NAD(P)_OxRdtase_dom_sf"/>
</dbReference>
<dbReference type="PROSITE" id="PS00798">
    <property type="entry name" value="ALDOKETO_REDUCTASE_1"/>
    <property type="match status" value="1"/>
</dbReference>
<evidence type="ECO:0000256" key="4">
    <source>
        <dbReference type="PIRSR" id="PIRSR000097-1"/>
    </source>
</evidence>
<feature type="domain" description="NADP-dependent oxidoreductase" evidence="7">
    <location>
        <begin position="21"/>
        <end position="261"/>
    </location>
</feature>
<keyword evidence="3" id="KW-0560">Oxidoreductase</keyword>
<dbReference type="Pfam" id="PF00248">
    <property type="entry name" value="Aldo_ket_red"/>
    <property type="match status" value="1"/>
</dbReference>
<accession>A0A9J6ZE77</accession>
<evidence type="ECO:0000256" key="6">
    <source>
        <dbReference type="PIRSR" id="PIRSR000097-3"/>
    </source>
</evidence>
<evidence type="ECO:0000313" key="8">
    <source>
        <dbReference type="EMBL" id="URN94459.1"/>
    </source>
</evidence>
<dbReference type="PANTHER" id="PTHR43827:SF3">
    <property type="entry name" value="NADP-DEPENDENT OXIDOREDUCTASE DOMAIN-CONTAINING PROTEIN"/>
    <property type="match status" value="1"/>
</dbReference>
<evidence type="ECO:0000256" key="2">
    <source>
        <dbReference type="ARBA" id="ARBA00022857"/>
    </source>
</evidence>
<proteinExistence type="inferred from homology"/>
<organism evidence="8 9">
    <name type="scientific">Candidatus Pristimantibacillus lignocellulolyticus</name>
    <dbReference type="NCBI Taxonomy" id="2994561"/>
    <lineage>
        <taxon>Bacteria</taxon>
        <taxon>Bacillati</taxon>
        <taxon>Bacillota</taxon>
        <taxon>Bacilli</taxon>
        <taxon>Bacillales</taxon>
        <taxon>Paenibacillaceae</taxon>
        <taxon>Candidatus Pristimantibacillus</taxon>
    </lineage>
</organism>
<reference evidence="8" key="1">
    <citation type="submission" date="2022-05" db="EMBL/GenBank/DDBJ databases">
        <title>Novel bacterial taxa in a minimal lignocellulolytic consortium and its capacity to transform plastics disclosed by genome-resolved metagenomics.</title>
        <authorList>
            <person name="Rodriguez C.A.D."/>
            <person name="Diaz-Garcia L."/>
            <person name="Herrera K."/>
            <person name="Tarazona N.A."/>
            <person name="Sproer C."/>
            <person name="Overmann J."/>
            <person name="Jimenez D.J."/>
        </authorList>
    </citation>
    <scope>NUCLEOTIDE SEQUENCE</scope>
    <source>
        <strain evidence="8">MAG5</strain>
    </source>
</reference>
<feature type="active site" description="Proton donor" evidence="4">
    <location>
        <position position="53"/>
    </location>
</feature>
<dbReference type="Proteomes" id="UP001056756">
    <property type="component" value="Chromosome"/>
</dbReference>
<keyword evidence="2" id="KW-0521">NADP</keyword>
<feature type="binding site" evidence="5">
    <location>
        <position position="111"/>
    </location>
    <ligand>
        <name>substrate</name>
    </ligand>
</feature>
<dbReference type="SUPFAM" id="SSF51430">
    <property type="entry name" value="NAD(P)-linked oxidoreductase"/>
    <property type="match status" value="1"/>
</dbReference>
<sequence length="274" mass="30816">MTTHNSYNVTLQNGVQMPYLGLGVWKVTDEVAENTVRQAIEVGYRAIDTATSYGNEAGVGRGIASSGVNRDQIFVTTKIWNGHQGYHEALAAFDDSRSKLNMDVVDLLLVHWPVKGKYTETWRALEEIYTKGYARAIGVSNFQIHHLEDIATKSEITPMVNQVEFHPLLTQEPLRQYCSSHNIRVTAWSPLMQGNLDIPLLQELAAKHNKSAAQIVLRWDIQNGVITIPKTTTPARLVENADVFDFELTNDEMTQISALNENKRFGPDPDNFNF</sequence>
<dbReference type="KEGG" id="plig:NAG76_22000"/>
<evidence type="ECO:0000256" key="3">
    <source>
        <dbReference type="ARBA" id="ARBA00023002"/>
    </source>
</evidence>
<dbReference type="InterPro" id="IPR020471">
    <property type="entry name" value="AKR"/>
</dbReference>
<evidence type="ECO:0000256" key="1">
    <source>
        <dbReference type="ARBA" id="ARBA00007905"/>
    </source>
</evidence>
<comment type="similarity">
    <text evidence="1">Belongs to the aldo/keto reductase family.</text>
</comment>
<dbReference type="PIRSF" id="PIRSF000097">
    <property type="entry name" value="AKR"/>
    <property type="match status" value="1"/>
</dbReference>
<evidence type="ECO:0000313" key="9">
    <source>
        <dbReference type="Proteomes" id="UP001056756"/>
    </source>
</evidence>
<dbReference type="PROSITE" id="PS00063">
    <property type="entry name" value="ALDOKETO_REDUCTASE_3"/>
    <property type="match status" value="1"/>
</dbReference>
<dbReference type="PRINTS" id="PR00069">
    <property type="entry name" value="ALDKETRDTASE"/>
</dbReference>
<feature type="site" description="Lowers pKa of active site Tyr" evidence="6">
    <location>
        <position position="78"/>
    </location>
</feature>